<keyword evidence="3" id="KW-1003">Cell membrane</keyword>
<keyword evidence="6" id="KW-0547">Nucleotide-binding</keyword>
<dbReference type="SUPFAM" id="SSF90123">
    <property type="entry name" value="ABC transporter transmembrane region"/>
    <property type="match status" value="1"/>
</dbReference>
<keyword evidence="7" id="KW-0067">ATP-binding</keyword>
<dbReference type="eggNOG" id="COG1132">
    <property type="taxonomic scope" value="Bacteria"/>
</dbReference>
<dbReference type="Gene3D" id="1.20.1560.10">
    <property type="entry name" value="ABC transporter type 1, transmembrane domain"/>
    <property type="match status" value="1"/>
</dbReference>
<dbReference type="SUPFAM" id="SSF52540">
    <property type="entry name" value="P-loop containing nucleoside triphosphate hydrolases"/>
    <property type="match status" value="1"/>
</dbReference>
<evidence type="ECO:0008006" key="17">
    <source>
        <dbReference type="Google" id="ProtNLM"/>
    </source>
</evidence>
<feature type="transmembrane region" description="Helical" evidence="12">
    <location>
        <begin position="26"/>
        <end position="44"/>
    </location>
</feature>
<dbReference type="PROSITE" id="PS50929">
    <property type="entry name" value="ABC_TM1F"/>
    <property type="match status" value="1"/>
</dbReference>
<keyword evidence="4" id="KW-0997">Cell inner membrane</keyword>
<comment type="subcellular location">
    <subcellularLocation>
        <location evidence="1">Cell inner membrane</location>
        <topology evidence="1">Multi-pass membrane protein</topology>
    </subcellularLocation>
</comment>
<evidence type="ECO:0000256" key="7">
    <source>
        <dbReference type="ARBA" id="ARBA00022840"/>
    </source>
</evidence>
<name>U3GW65_9CORY</name>
<evidence type="ECO:0000256" key="8">
    <source>
        <dbReference type="ARBA" id="ARBA00022967"/>
    </source>
</evidence>
<dbReference type="RefSeq" id="WP_021011980.1">
    <property type="nucleotide sequence ID" value="NC_022198.1"/>
</dbReference>
<proteinExistence type="inferred from homology"/>
<dbReference type="InterPro" id="IPR027417">
    <property type="entry name" value="P-loop_NTPase"/>
</dbReference>
<feature type="transmembrane region" description="Helical" evidence="12">
    <location>
        <begin position="241"/>
        <end position="265"/>
    </location>
</feature>
<dbReference type="GO" id="GO:0005524">
    <property type="term" value="F:ATP binding"/>
    <property type="evidence" value="ECO:0007669"/>
    <property type="project" value="UniProtKB-KW"/>
</dbReference>
<evidence type="ECO:0000256" key="9">
    <source>
        <dbReference type="ARBA" id="ARBA00022989"/>
    </source>
</evidence>
<dbReference type="PANTHER" id="PTHR24221:SF654">
    <property type="entry name" value="ATP-BINDING CASSETTE SUB-FAMILY B MEMBER 6"/>
    <property type="match status" value="1"/>
</dbReference>
<dbReference type="InterPro" id="IPR003593">
    <property type="entry name" value="AAA+_ATPase"/>
</dbReference>
<sequence length="587" mass="62196">MKQLVTMFRLLGTARRAVLGGVLMRLVQSLALGIAFGSAMRLVARIINGEQVDHDTALRTALACAASLLIQLAAGWVAARLSWLASYRAVANMRLALLQHLRVIPVNALGRRSRGDIAALLSTDLQLIEDFLAEGMPRLGQALGIPLLVIVAVGLNDLTLAGALALPILAMVPVMSWSSKKLAALADRRQAAQAGASARMIDLVTAMPALRVYSTRERTEKWYNQAVEEFRAISVEMVHRLIVPSSLAGLILMLGIPLVAATGGWSVSESAASAALVGVVLVIVLSVYQPVQGLLSTNESWQMAQAALRRVQDISDIPALPEPENPVQPPRQFDVELSNVNYVYPSQAQASGKARGTEALSGVSLHARAGEMTAIVGPSGSGKSTVLSLISRFDDPTSGSIRIGGVNLKDIAAGDRSDLVTVVFQDVHLFPGTIADNIAAARPGASRGDIERAARIACADEFIAVLPNGYDTVLGEDGAGLSGGQRQRLSIARAALKDAPIVLLDEATSALDPVNEAAVHRGIQSLCQGRTTIVVAHKLATIQAADRIVVLDAGRIAETGTHRELLDRGGVYARLWKTTAELEEWAL</sequence>
<evidence type="ECO:0000256" key="3">
    <source>
        <dbReference type="ARBA" id="ARBA00022475"/>
    </source>
</evidence>
<dbReference type="GO" id="GO:0140359">
    <property type="term" value="F:ABC-type transporter activity"/>
    <property type="evidence" value="ECO:0007669"/>
    <property type="project" value="InterPro"/>
</dbReference>
<dbReference type="SMART" id="SM00382">
    <property type="entry name" value="AAA"/>
    <property type="match status" value="1"/>
</dbReference>
<dbReference type="OrthoDB" id="9806127at2"/>
<feature type="transmembrane region" description="Helical" evidence="12">
    <location>
        <begin position="56"/>
        <end position="79"/>
    </location>
</feature>
<protein>
    <recommendedName>
        <fullName evidence="17">ABC transporter</fullName>
    </recommendedName>
</protein>
<evidence type="ECO:0000256" key="6">
    <source>
        <dbReference type="ARBA" id="ARBA00022741"/>
    </source>
</evidence>
<keyword evidence="5 12" id="KW-0812">Transmembrane</keyword>
<evidence type="ECO:0000256" key="5">
    <source>
        <dbReference type="ARBA" id="ARBA00022692"/>
    </source>
</evidence>
<keyword evidence="10 12" id="KW-0472">Membrane</keyword>
<evidence type="ECO:0000256" key="11">
    <source>
        <dbReference type="ARBA" id="ARBA00023455"/>
    </source>
</evidence>
<feature type="domain" description="ABC transmembrane type-1" evidence="14">
    <location>
        <begin position="19"/>
        <end position="303"/>
    </location>
</feature>
<keyword evidence="2" id="KW-0813">Transport</keyword>
<dbReference type="EMBL" id="CP006365">
    <property type="protein sequence ID" value="AGU15589.1"/>
    <property type="molecule type" value="Genomic_DNA"/>
</dbReference>
<dbReference type="GeneID" id="78250224"/>
<gene>
    <name evidence="15" type="ORF">CARG_07345</name>
</gene>
<dbReference type="HOGENOM" id="CLU_000604_84_9_11"/>
<dbReference type="AlphaFoldDB" id="U3GW65"/>
<evidence type="ECO:0000313" key="16">
    <source>
        <dbReference type="Proteomes" id="UP000016943"/>
    </source>
</evidence>
<dbReference type="GO" id="GO:0016887">
    <property type="term" value="F:ATP hydrolysis activity"/>
    <property type="evidence" value="ECO:0007669"/>
    <property type="project" value="InterPro"/>
</dbReference>
<dbReference type="Gene3D" id="3.40.50.300">
    <property type="entry name" value="P-loop containing nucleotide triphosphate hydrolases"/>
    <property type="match status" value="1"/>
</dbReference>
<evidence type="ECO:0000256" key="12">
    <source>
        <dbReference type="SAM" id="Phobius"/>
    </source>
</evidence>
<keyword evidence="9 12" id="KW-1133">Transmembrane helix</keyword>
<dbReference type="STRING" id="1348662.CARG_07345"/>
<dbReference type="InterPro" id="IPR003439">
    <property type="entry name" value="ABC_transporter-like_ATP-bd"/>
</dbReference>
<dbReference type="GO" id="GO:0005886">
    <property type="term" value="C:plasma membrane"/>
    <property type="evidence" value="ECO:0007669"/>
    <property type="project" value="UniProtKB-SubCell"/>
</dbReference>
<reference evidence="15 16" key="1">
    <citation type="journal article" date="2013" name="Genome Announc.">
        <title>Whole-Genome Sequence of the Clinical Strain Corynebacterium argentoratense DSM 44202, Isolated from a Human Throat Specimen.</title>
        <authorList>
            <person name="Bomholt C."/>
            <person name="Glaub A."/>
            <person name="Gravermann K."/>
            <person name="Albersmeier A."/>
            <person name="Brinkrolf K."/>
            <person name="Ruckert C."/>
            <person name="Tauch A."/>
        </authorList>
    </citation>
    <scope>NUCLEOTIDE SEQUENCE [LARGE SCALE GENOMIC DNA]</scope>
    <source>
        <strain evidence="15">DSM 44202</strain>
    </source>
</reference>
<feature type="domain" description="ABC transporter" evidence="13">
    <location>
        <begin position="335"/>
        <end position="578"/>
    </location>
</feature>
<accession>U3GW65</accession>
<evidence type="ECO:0000259" key="14">
    <source>
        <dbReference type="PROSITE" id="PS50929"/>
    </source>
</evidence>
<dbReference type="InterPro" id="IPR011527">
    <property type="entry name" value="ABC1_TM_dom"/>
</dbReference>
<dbReference type="GO" id="GO:0034040">
    <property type="term" value="F:ATPase-coupled lipid transmembrane transporter activity"/>
    <property type="evidence" value="ECO:0007669"/>
    <property type="project" value="TreeGrafter"/>
</dbReference>
<dbReference type="Pfam" id="PF00664">
    <property type="entry name" value="ABC_membrane"/>
    <property type="match status" value="1"/>
</dbReference>
<evidence type="ECO:0000259" key="13">
    <source>
        <dbReference type="PROSITE" id="PS50893"/>
    </source>
</evidence>
<evidence type="ECO:0000313" key="15">
    <source>
        <dbReference type="EMBL" id="AGU15589.1"/>
    </source>
</evidence>
<dbReference type="PATRIC" id="fig|1348662.3.peg.1447"/>
<dbReference type="PANTHER" id="PTHR24221">
    <property type="entry name" value="ATP-BINDING CASSETTE SUB-FAMILY B"/>
    <property type="match status" value="1"/>
</dbReference>
<dbReference type="FunFam" id="3.40.50.300:FF:000221">
    <property type="entry name" value="Multidrug ABC transporter ATP-binding protein"/>
    <property type="match status" value="1"/>
</dbReference>
<evidence type="ECO:0000256" key="10">
    <source>
        <dbReference type="ARBA" id="ARBA00023136"/>
    </source>
</evidence>
<keyword evidence="8" id="KW-1278">Translocase</keyword>
<dbReference type="InterPro" id="IPR039421">
    <property type="entry name" value="Type_1_exporter"/>
</dbReference>
<keyword evidence="16" id="KW-1185">Reference proteome</keyword>
<dbReference type="PROSITE" id="PS50893">
    <property type="entry name" value="ABC_TRANSPORTER_2"/>
    <property type="match status" value="1"/>
</dbReference>
<feature type="transmembrane region" description="Helical" evidence="12">
    <location>
        <begin position="271"/>
        <end position="288"/>
    </location>
</feature>
<evidence type="ECO:0000256" key="2">
    <source>
        <dbReference type="ARBA" id="ARBA00022448"/>
    </source>
</evidence>
<dbReference type="InterPro" id="IPR036640">
    <property type="entry name" value="ABC1_TM_sf"/>
</dbReference>
<comment type="similarity">
    <text evidence="11">Belongs to the ABC transporter superfamily. Siderophore-Fe(3+) uptake transporter (SIUT) (TC 3.A.1.21) family.</text>
</comment>
<dbReference type="PROSITE" id="PS00211">
    <property type="entry name" value="ABC_TRANSPORTER_1"/>
    <property type="match status" value="1"/>
</dbReference>
<dbReference type="InterPro" id="IPR017871">
    <property type="entry name" value="ABC_transporter-like_CS"/>
</dbReference>
<evidence type="ECO:0000256" key="4">
    <source>
        <dbReference type="ARBA" id="ARBA00022519"/>
    </source>
</evidence>
<evidence type="ECO:0000256" key="1">
    <source>
        <dbReference type="ARBA" id="ARBA00004429"/>
    </source>
</evidence>
<dbReference type="Pfam" id="PF00005">
    <property type="entry name" value="ABC_tran"/>
    <property type="match status" value="1"/>
</dbReference>
<organism evidence="15 16">
    <name type="scientific">Corynebacterium argentoratense DSM 44202</name>
    <dbReference type="NCBI Taxonomy" id="1348662"/>
    <lineage>
        <taxon>Bacteria</taxon>
        <taxon>Bacillati</taxon>
        <taxon>Actinomycetota</taxon>
        <taxon>Actinomycetes</taxon>
        <taxon>Mycobacteriales</taxon>
        <taxon>Corynebacteriaceae</taxon>
        <taxon>Corynebacterium</taxon>
    </lineage>
</organism>
<dbReference type="KEGG" id="caz:CARG_07345"/>
<dbReference type="Proteomes" id="UP000016943">
    <property type="component" value="Chromosome"/>
</dbReference>